<dbReference type="CDD" id="cd23804">
    <property type="entry name" value="UBCc_UBE2S"/>
    <property type="match status" value="1"/>
</dbReference>
<keyword evidence="4 7" id="KW-0833">Ubl conjugation pathway</keyword>
<dbReference type="PROSITE" id="PS00183">
    <property type="entry name" value="UBC_1"/>
    <property type="match status" value="1"/>
</dbReference>
<dbReference type="InterPro" id="IPR050113">
    <property type="entry name" value="Ub_conjugating_enzyme"/>
</dbReference>
<evidence type="ECO:0000256" key="2">
    <source>
        <dbReference type="ARBA" id="ARBA00022679"/>
    </source>
</evidence>
<sequence>MISHGHQQVNVNPKVMNVLAKQQNELVNKPPDCVLFQPNQDGDILDIQADIIGPVGTAYEGGIFKCKLVIDSEFPQKPPKGFFLTKIFHPNVAVPSGEICVNTLKKDWNPNNWSLSHIFEVIKCLLIVPFPESSLNEEAGRQFMESYDEFFRNAKVYTQVHARPSQQQQKMIDQHLNAHYKANAKEEQKQQQQQYECQNTNVGMFQNQMQIDSCGGIQTNIFLQSQSQQPREFPVLNQVTNSFQQQQQLSEQKGEFVFQQQDSQQMNLGGSFNSNNGGFKPQGAPVLKKSSAPADPKKKWMRRI</sequence>
<evidence type="ECO:0000313" key="10">
    <source>
        <dbReference type="EMBL" id="CDW91464.1"/>
    </source>
</evidence>
<evidence type="ECO:0000256" key="8">
    <source>
        <dbReference type="SAM" id="MobiDB-lite"/>
    </source>
</evidence>
<feature type="region of interest" description="Disordered" evidence="8">
    <location>
        <begin position="272"/>
        <end position="304"/>
    </location>
</feature>
<protein>
    <recommendedName>
        <fullName evidence="1">E2 ubiquitin-conjugating enzyme</fullName>
        <ecNumber evidence="1">2.3.2.23</ecNumber>
    </recommendedName>
</protein>
<dbReference type="Gene3D" id="3.10.110.10">
    <property type="entry name" value="Ubiquitin Conjugating Enzyme"/>
    <property type="match status" value="1"/>
</dbReference>
<dbReference type="EMBL" id="CCKQ01019450">
    <property type="protein sequence ID" value="CDW91464.1"/>
    <property type="molecule type" value="Genomic_DNA"/>
</dbReference>
<feature type="active site" description="Glycyl thioester intermediate" evidence="6">
    <location>
        <position position="100"/>
    </location>
</feature>
<comment type="similarity">
    <text evidence="7">Belongs to the ubiquitin-conjugating enzyme family.</text>
</comment>
<organism evidence="10 11">
    <name type="scientific">Stylonychia lemnae</name>
    <name type="common">Ciliate</name>
    <dbReference type="NCBI Taxonomy" id="5949"/>
    <lineage>
        <taxon>Eukaryota</taxon>
        <taxon>Sar</taxon>
        <taxon>Alveolata</taxon>
        <taxon>Ciliophora</taxon>
        <taxon>Intramacronucleata</taxon>
        <taxon>Spirotrichea</taxon>
        <taxon>Stichotrichia</taxon>
        <taxon>Sporadotrichida</taxon>
        <taxon>Oxytrichidae</taxon>
        <taxon>Stylonychinae</taxon>
        <taxon>Stylonychia</taxon>
    </lineage>
</organism>
<dbReference type="PROSITE" id="PS50127">
    <property type="entry name" value="UBC_2"/>
    <property type="match status" value="1"/>
</dbReference>
<keyword evidence="3 7" id="KW-0547">Nucleotide-binding</keyword>
<dbReference type="Pfam" id="PF00179">
    <property type="entry name" value="UQ_con"/>
    <property type="match status" value="1"/>
</dbReference>
<dbReference type="InParanoid" id="A0A078BAS4"/>
<dbReference type="AlphaFoldDB" id="A0A078BAS4"/>
<feature type="domain" description="UBC core" evidence="9">
    <location>
        <begin position="14"/>
        <end position="163"/>
    </location>
</feature>
<keyword evidence="5 7" id="KW-0067">ATP-binding</keyword>
<evidence type="ECO:0000256" key="7">
    <source>
        <dbReference type="RuleBase" id="RU362109"/>
    </source>
</evidence>
<keyword evidence="2" id="KW-0808">Transferase</keyword>
<evidence type="ECO:0000256" key="1">
    <source>
        <dbReference type="ARBA" id="ARBA00012486"/>
    </source>
</evidence>
<dbReference type="InterPro" id="IPR016135">
    <property type="entry name" value="UBQ-conjugating_enzyme/RWD"/>
</dbReference>
<dbReference type="EC" id="2.3.2.23" evidence="1"/>
<evidence type="ECO:0000259" key="9">
    <source>
        <dbReference type="PROSITE" id="PS50127"/>
    </source>
</evidence>
<dbReference type="SUPFAM" id="SSF54495">
    <property type="entry name" value="UBC-like"/>
    <property type="match status" value="1"/>
</dbReference>
<dbReference type="SMART" id="SM00212">
    <property type="entry name" value="UBCc"/>
    <property type="match status" value="1"/>
</dbReference>
<accession>A0A078BAS4</accession>
<dbReference type="Proteomes" id="UP000039865">
    <property type="component" value="Unassembled WGS sequence"/>
</dbReference>
<dbReference type="InterPro" id="IPR023313">
    <property type="entry name" value="UBQ-conjugating_AS"/>
</dbReference>
<dbReference type="InterPro" id="IPR000608">
    <property type="entry name" value="UBC"/>
</dbReference>
<keyword evidence="11" id="KW-1185">Reference proteome</keyword>
<evidence type="ECO:0000256" key="4">
    <source>
        <dbReference type="ARBA" id="ARBA00022786"/>
    </source>
</evidence>
<dbReference type="PANTHER" id="PTHR24067">
    <property type="entry name" value="UBIQUITIN-CONJUGATING ENZYME E2"/>
    <property type="match status" value="1"/>
</dbReference>
<dbReference type="FunFam" id="3.10.110.10:FF:000031">
    <property type="entry name" value="Ubiquitin-conjugating enzyme E2 22"/>
    <property type="match status" value="1"/>
</dbReference>
<gene>
    <name evidence="10" type="primary">Contig10097.g10788</name>
    <name evidence="10" type="ORF">STYLEM_20619</name>
</gene>
<name>A0A078BAS4_STYLE</name>
<dbReference type="GO" id="GO:0005524">
    <property type="term" value="F:ATP binding"/>
    <property type="evidence" value="ECO:0007669"/>
    <property type="project" value="UniProtKB-UniRule"/>
</dbReference>
<dbReference type="OrthoDB" id="10069349at2759"/>
<evidence type="ECO:0000256" key="3">
    <source>
        <dbReference type="ARBA" id="ARBA00022741"/>
    </source>
</evidence>
<evidence type="ECO:0000313" key="11">
    <source>
        <dbReference type="Proteomes" id="UP000039865"/>
    </source>
</evidence>
<dbReference type="GO" id="GO:0061631">
    <property type="term" value="F:ubiquitin conjugating enzyme activity"/>
    <property type="evidence" value="ECO:0007669"/>
    <property type="project" value="UniProtKB-EC"/>
</dbReference>
<evidence type="ECO:0000256" key="6">
    <source>
        <dbReference type="PROSITE-ProRule" id="PRU10133"/>
    </source>
</evidence>
<reference evidence="10 11" key="1">
    <citation type="submission" date="2014-06" db="EMBL/GenBank/DDBJ databases">
        <authorList>
            <person name="Swart Estienne"/>
        </authorList>
    </citation>
    <scope>NUCLEOTIDE SEQUENCE [LARGE SCALE GENOMIC DNA]</scope>
    <source>
        <strain evidence="10 11">130c</strain>
    </source>
</reference>
<proteinExistence type="inferred from homology"/>
<evidence type="ECO:0000256" key="5">
    <source>
        <dbReference type="ARBA" id="ARBA00022840"/>
    </source>
</evidence>